<dbReference type="PRINTS" id="PR00143">
    <property type="entry name" value="CITRTSNTHASE"/>
</dbReference>
<evidence type="ECO:0000256" key="1">
    <source>
        <dbReference type="ARBA" id="ARBA00005163"/>
    </source>
</evidence>
<keyword evidence="7" id="KW-1185">Reference proteome</keyword>
<comment type="catalytic activity">
    <reaction evidence="4">
        <text>oxaloacetate + acetyl-CoA + H2O = citrate + CoA + H(+)</text>
        <dbReference type="Rhea" id="RHEA:16845"/>
        <dbReference type="ChEBI" id="CHEBI:15377"/>
        <dbReference type="ChEBI" id="CHEBI:15378"/>
        <dbReference type="ChEBI" id="CHEBI:16452"/>
        <dbReference type="ChEBI" id="CHEBI:16947"/>
        <dbReference type="ChEBI" id="CHEBI:57287"/>
        <dbReference type="ChEBI" id="CHEBI:57288"/>
        <dbReference type="EC" id="2.3.3.16"/>
    </reaction>
</comment>
<sequence length="454" mass="51089">MTEKKNTFPSLEELASRCYENDKIDMQLYTDYDVKRGLRDQNGKGVVVGLTNISTIYPEKIVDGKKVPGCGELRYRGIDIEELVNGFVSEGRFGFEEVAYLLLFGNLPSEKHLVDFQEIIASRRTLPSDFVRDVIMTAPAASIMNSLSRSILTLASYDEYADDVSIENVLNQSLDLIAVFPLLAVYAYHAHNHYGNGGSMYIHQPKEGLSTAEAILMMLRPDQKYTHQEAQTLDMALVLHMEHGGGNNSTFTTRVVTSSGSDTYSTIAAALGSLKGPKHGGANIKVTQMMEDLKATVKDYSDEEAVREYLVNILDKNAFDKKGLIYGMGHAIYSDNDPRAAIFKRYVSKLAEEKGEEAQAEFDLYRLVERVAPEVIMEKRKMYKGVSANIDFFSGFVYNMLGLPQELYTPIFAIARIVGWSAHRIEELINSQRIMRPAYKEVSEDRHYEALDER</sequence>
<dbReference type="InterPro" id="IPR016143">
    <property type="entry name" value="Citrate_synth-like_sm_a-sub"/>
</dbReference>
<dbReference type="Gene3D" id="1.10.230.10">
    <property type="entry name" value="Cytochrome P450-Terp, domain 2"/>
    <property type="match status" value="1"/>
</dbReference>
<evidence type="ECO:0000256" key="2">
    <source>
        <dbReference type="ARBA" id="ARBA00010566"/>
    </source>
</evidence>
<dbReference type="InterPro" id="IPR016142">
    <property type="entry name" value="Citrate_synth-like_lrg_a-sub"/>
</dbReference>
<evidence type="ECO:0000256" key="5">
    <source>
        <dbReference type="PIRNR" id="PIRNR001369"/>
    </source>
</evidence>
<accession>A0ABQ6Z0Y1</accession>
<dbReference type="Proteomes" id="UP000782705">
    <property type="component" value="Unassembled WGS sequence"/>
</dbReference>
<comment type="pathway">
    <text evidence="1">Carbohydrate metabolism; tricarboxylic acid cycle.</text>
</comment>
<gene>
    <name evidence="6" type="ORF">BAU17_07035</name>
</gene>
<dbReference type="PANTHER" id="PTHR11739">
    <property type="entry name" value="CITRATE SYNTHASE"/>
    <property type="match status" value="1"/>
</dbReference>
<reference evidence="6 7" key="1">
    <citation type="submission" date="2016-06" db="EMBL/GenBank/DDBJ databases">
        <title>Four novel species of enterococci isolated from chicken manure.</title>
        <authorList>
            <person name="Van Tyne D."/>
        </authorList>
    </citation>
    <scope>NUCLEOTIDE SEQUENCE [LARGE SCALE GENOMIC DNA]</scope>
    <source>
        <strain evidence="6 7">CU12B</strain>
    </source>
</reference>
<dbReference type="Pfam" id="PF00285">
    <property type="entry name" value="Citrate_synt"/>
    <property type="match status" value="1"/>
</dbReference>
<evidence type="ECO:0000313" key="6">
    <source>
        <dbReference type="EMBL" id="KAF1304448.1"/>
    </source>
</evidence>
<evidence type="ECO:0000313" key="7">
    <source>
        <dbReference type="Proteomes" id="UP000782705"/>
    </source>
</evidence>
<comment type="caution">
    <text evidence="6">The sequence shown here is derived from an EMBL/GenBank/DDBJ whole genome shotgun (WGS) entry which is preliminary data.</text>
</comment>
<dbReference type="PIRSF" id="PIRSF001369">
    <property type="entry name" value="Citrate_synth"/>
    <property type="match status" value="1"/>
</dbReference>
<proteinExistence type="inferred from homology"/>
<name>A0ABQ6Z0Y1_9ENTE</name>
<organism evidence="6 7">
    <name type="scientific">Candidatus Enterococcus willemsii</name>
    <dbReference type="NCBI Taxonomy" id="1857215"/>
    <lineage>
        <taxon>Bacteria</taxon>
        <taxon>Bacillati</taxon>
        <taxon>Bacillota</taxon>
        <taxon>Bacilli</taxon>
        <taxon>Lactobacillales</taxon>
        <taxon>Enterococcaceae</taxon>
        <taxon>Enterococcus</taxon>
    </lineage>
</organism>
<dbReference type="InterPro" id="IPR002020">
    <property type="entry name" value="Citrate_synthase"/>
</dbReference>
<evidence type="ECO:0000256" key="3">
    <source>
        <dbReference type="ARBA" id="ARBA00022679"/>
    </source>
</evidence>
<dbReference type="EMBL" id="MAEL01000032">
    <property type="protein sequence ID" value="KAF1304448.1"/>
    <property type="molecule type" value="Genomic_DNA"/>
</dbReference>
<protein>
    <recommendedName>
        <fullName evidence="5">Citrate synthase</fullName>
    </recommendedName>
</protein>
<dbReference type="NCBIfam" id="NF010635">
    <property type="entry name" value="PRK14032.1"/>
    <property type="match status" value="1"/>
</dbReference>
<dbReference type="Gene3D" id="1.10.580.10">
    <property type="entry name" value="Citrate Synthase, domain 1"/>
    <property type="match status" value="1"/>
</dbReference>
<evidence type="ECO:0000256" key="4">
    <source>
        <dbReference type="ARBA" id="ARBA00049288"/>
    </source>
</evidence>
<comment type="similarity">
    <text evidence="2 5">Belongs to the citrate synthase family.</text>
</comment>
<dbReference type="SUPFAM" id="SSF48256">
    <property type="entry name" value="Citrate synthase"/>
    <property type="match status" value="1"/>
</dbReference>
<dbReference type="PANTHER" id="PTHR11739:SF4">
    <property type="entry name" value="CITRATE SYNTHASE, PEROXISOMAL"/>
    <property type="match status" value="1"/>
</dbReference>
<dbReference type="InterPro" id="IPR024176">
    <property type="entry name" value="Citrate_synthase_bac-typ"/>
</dbReference>
<keyword evidence="3 5" id="KW-0808">Transferase</keyword>
<dbReference type="CDD" id="cd06113">
    <property type="entry name" value="citrate_synt_like_1_2"/>
    <property type="match status" value="1"/>
</dbReference>
<dbReference type="InterPro" id="IPR036969">
    <property type="entry name" value="Citrate_synthase_sf"/>
</dbReference>